<evidence type="ECO:0000313" key="2">
    <source>
        <dbReference type="EMBL" id="RKP18108.1"/>
    </source>
</evidence>
<organism evidence="2 3">
    <name type="scientific">Rozella allomycis (strain CSF55)</name>
    <dbReference type="NCBI Taxonomy" id="988480"/>
    <lineage>
        <taxon>Eukaryota</taxon>
        <taxon>Fungi</taxon>
        <taxon>Fungi incertae sedis</taxon>
        <taxon>Cryptomycota</taxon>
        <taxon>Cryptomycota incertae sedis</taxon>
        <taxon>Rozella</taxon>
    </lineage>
</organism>
<protein>
    <recommendedName>
        <fullName evidence="4">Thioredoxin domain-containing protein</fullName>
    </recommendedName>
</protein>
<feature type="transmembrane region" description="Helical" evidence="1">
    <location>
        <begin position="69"/>
        <end position="87"/>
    </location>
</feature>
<reference evidence="3" key="1">
    <citation type="journal article" date="2018" name="Nat. Microbiol.">
        <title>Leveraging single-cell genomics to expand the fungal tree of life.</title>
        <authorList>
            <person name="Ahrendt S.R."/>
            <person name="Quandt C.A."/>
            <person name="Ciobanu D."/>
            <person name="Clum A."/>
            <person name="Salamov A."/>
            <person name="Andreopoulos B."/>
            <person name="Cheng J.F."/>
            <person name="Woyke T."/>
            <person name="Pelin A."/>
            <person name="Henrissat B."/>
            <person name="Reynolds N.K."/>
            <person name="Benny G.L."/>
            <person name="Smith M.E."/>
            <person name="James T.Y."/>
            <person name="Grigoriev I.V."/>
        </authorList>
    </citation>
    <scope>NUCLEOTIDE SEQUENCE [LARGE SCALE GENOMIC DNA]</scope>
    <source>
        <strain evidence="3">CSF55</strain>
    </source>
</reference>
<gene>
    <name evidence="2" type="ORF">ROZALSC1DRAFT_23549</name>
</gene>
<feature type="non-terminal residue" evidence="2">
    <location>
        <position position="172"/>
    </location>
</feature>
<evidence type="ECO:0000313" key="3">
    <source>
        <dbReference type="Proteomes" id="UP000281549"/>
    </source>
</evidence>
<evidence type="ECO:0000256" key="1">
    <source>
        <dbReference type="SAM" id="Phobius"/>
    </source>
</evidence>
<keyword evidence="1" id="KW-0472">Membrane</keyword>
<feature type="transmembrane region" description="Helical" evidence="1">
    <location>
        <begin position="107"/>
        <end position="135"/>
    </location>
</feature>
<sequence length="172" mass="20053">MTFGKTHYYYANWCAACNAFKSEYEKIDKNLSKNIKRIKNGAAYFYNGTLRADDVLDALQKEKFVPLPVYFQPYSPFGYFMSFVGWLGQNVLDTAKEFSKPINQWDWMIIFANISVVFSFILFFVVALSLFTFLFSNHKTRKHNQKEKLKFKTDIDKSEKGKGEIILIKSGI</sequence>
<dbReference type="Proteomes" id="UP000281549">
    <property type="component" value="Unassembled WGS sequence"/>
</dbReference>
<proteinExistence type="predicted"/>
<dbReference type="EMBL" id="ML005558">
    <property type="protein sequence ID" value="RKP18108.1"/>
    <property type="molecule type" value="Genomic_DNA"/>
</dbReference>
<dbReference type="AlphaFoldDB" id="A0A4P9YFZ5"/>
<evidence type="ECO:0008006" key="4">
    <source>
        <dbReference type="Google" id="ProtNLM"/>
    </source>
</evidence>
<keyword evidence="1" id="KW-0812">Transmembrane</keyword>
<name>A0A4P9YFZ5_ROZAC</name>
<accession>A0A4P9YFZ5</accession>
<keyword evidence="1" id="KW-1133">Transmembrane helix</keyword>